<dbReference type="eggNOG" id="arCOG11266">
    <property type="taxonomic scope" value="Archaea"/>
</dbReference>
<gene>
    <name evidence="1" type="ORF">PAP_09560</name>
</gene>
<dbReference type="AlphaFoldDB" id="A0A075LW78"/>
<sequence length="41" mass="5216">MGLRSLFEEWRRRCPFVRAIEKWRFERKKNKFEVKSISKKD</sequence>
<dbReference type="Proteomes" id="UP000027981">
    <property type="component" value="Chromosome"/>
</dbReference>
<reference evidence="1 2" key="2">
    <citation type="journal article" date="2015" name="Genome Announc.">
        <title>Complete Genome Sequence of Hyperthermophilic Piezophilic Archaeon Palaeococcus pacificus DY20341T, Isolated from Deep-Sea Hydrothermal Sediments.</title>
        <authorList>
            <person name="Zeng X."/>
            <person name="Jebbar M."/>
            <person name="Shao Z."/>
        </authorList>
    </citation>
    <scope>NUCLEOTIDE SEQUENCE [LARGE SCALE GENOMIC DNA]</scope>
    <source>
        <strain evidence="1 2">DY20341</strain>
    </source>
</reference>
<keyword evidence="2" id="KW-1185">Reference proteome</keyword>
<dbReference type="GeneID" id="77093618"/>
<evidence type="ECO:0000313" key="2">
    <source>
        <dbReference type="Proteomes" id="UP000027981"/>
    </source>
</evidence>
<dbReference type="KEGG" id="ppac:PAP_09560"/>
<dbReference type="STRING" id="1343739.PAP_09560"/>
<proteinExistence type="predicted"/>
<reference evidence="2" key="1">
    <citation type="submission" date="2013-06" db="EMBL/GenBank/DDBJ databases">
        <title>Complete Genome Sequence of Hyperthermophilic Palaeococcus pacificus DY20341T, Isolated from a Deep-Sea Hydrothermal Sediments.</title>
        <authorList>
            <person name="Zeng X."/>
            <person name="Shao Z."/>
        </authorList>
    </citation>
    <scope>NUCLEOTIDE SEQUENCE [LARGE SCALE GENOMIC DNA]</scope>
    <source>
        <strain evidence="2">DY20341</strain>
    </source>
</reference>
<dbReference type="EMBL" id="CP006019">
    <property type="protein sequence ID" value="AIF70287.1"/>
    <property type="molecule type" value="Genomic_DNA"/>
</dbReference>
<dbReference type="HOGENOM" id="CLU_219596_0_0_2"/>
<protein>
    <submittedName>
        <fullName evidence="1">Uncharacterized protein</fullName>
    </submittedName>
</protein>
<organism evidence="1 2">
    <name type="scientific">Palaeococcus pacificus DY20341</name>
    <dbReference type="NCBI Taxonomy" id="1343739"/>
    <lineage>
        <taxon>Archaea</taxon>
        <taxon>Methanobacteriati</taxon>
        <taxon>Methanobacteriota</taxon>
        <taxon>Thermococci</taxon>
        <taxon>Thermococcales</taxon>
        <taxon>Thermococcaceae</taxon>
        <taxon>Palaeococcus</taxon>
    </lineage>
</organism>
<accession>A0A075LW78</accession>
<dbReference type="RefSeq" id="WP_269077256.1">
    <property type="nucleotide sequence ID" value="NZ_CP006019.1"/>
</dbReference>
<evidence type="ECO:0000313" key="1">
    <source>
        <dbReference type="EMBL" id="AIF70287.1"/>
    </source>
</evidence>
<name>A0A075LW78_9EURY</name>